<evidence type="ECO:0000259" key="2">
    <source>
        <dbReference type="Pfam" id="PF22725"/>
    </source>
</evidence>
<dbReference type="PANTHER" id="PTHR43249:SF1">
    <property type="entry name" value="D-GLUCOSIDE 3-DEHYDROGENASE"/>
    <property type="match status" value="1"/>
</dbReference>
<name>A0A1H7UKJ2_9HYPH</name>
<dbReference type="InterPro" id="IPR000683">
    <property type="entry name" value="Gfo/Idh/MocA-like_OxRdtase_N"/>
</dbReference>
<dbReference type="RefSeq" id="WP_091837829.1">
    <property type="nucleotide sequence ID" value="NZ_FOAN01000006.1"/>
</dbReference>
<sequence>MSPFSIGIVGAGAIGRLHADVIAGTDFAVVAGVADPTEAGRAFCEEHGLRWFPDHHSLIAAGGLEALIVATPNQTHLPIGLDAIAQGIPALIEKPVAVTVAEGEELARASARAGVPVLVGHHRRYNPIIATARETVQSGGLGRLTTATVLYTFYKHDAYFDLAWRREPGGGPVLINLIHEIDLIRFICGEIVAVQAVTSDRIRGLLVEDTAAVLLELANGALVTVSLSDTAVTPWSWDLSSGELPNYPAQPAPVASHFLSGTEGSLTLPGLDLWRYDGQKSWFAPISRQTLPITRESPYLRQLRHLRDVVRDGAKPLIDAADATRTLRATLAVHEAARQRQRQELHDG</sequence>
<dbReference type="SUPFAM" id="SSF51735">
    <property type="entry name" value="NAD(P)-binding Rossmann-fold domains"/>
    <property type="match status" value="1"/>
</dbReference>
<accession>A0A1H7UKJ2</accession>
<dbReference type="AlphaFoldDB" id="A0A1H7UKJ2"/>
<dbReference type="Gene3D" id="3.30.360.10">
    <property type="entry name" value="Dihydrodipicolinate Reductase, domain 2"/>
    <property type="match status" value="1"/>
</dbReference>
<protein>
    <submittedName>
        <fullName evidence="3">Predicted dehydrogenase</fullName>
    </submittedName>
</protein>
<evidence type="ECO:0000313" key="3">
    <source>
        <dbReference type="EMBL" id="SEL97306.1"/>
    </source>
</evidence>
<dbReference type="InterPro" id="IPR036291">
    <property type="entry name" value="NAD(P)-bd_dom_sf"/>
</dbReference>
<dbReference type="InterPro" id="IPR052515">
    <property type="entry name" value="Gfo/Idh/MocA_Oxidoreductase"/>
</dbReference>
<dbReference type="Pfam" id="PF01408">
    <property type="entry name" value="GFO_IDH_MocA"/>
    <property type="match status" value="1"/>
</dbReference>
<evidence type="ECO:0000313" key="4">
    <source>
        <dbReference type="Proteomes" id="UP000199664"/>
    </source>
</evidence>
<feature type="domain" description="Gfo/Idh/MocA-like oxidoreductase N-terminal" evidence="1">
    <location>
        <begin position="4"/>
        <end position="121"/>
    </location>
</feature>
<dbReference type="GO" id="GO:0000166">
    <property type="term" value="F:nucleotide binding"/>
    <property type="evidence" value="ECO:0007669"/>
    <property type="project" value="InterPro"/>
</dbReference>
<proteinExistence type="predicted"/>
<reference evidence="4" key="1">
    <citation type="submission" date="2016-10" db="EMBL/GenBank/DDBJ databases">
        <authorList>
            <person name="Varghese N."/>
            <person name="Submissions S."/>
        </authorList>
    </citation>
    <scope>NUCLEOTIDE SEQUENCE [LARGE SCALE GENOMIC DNA]</scope>
    <source>
        <strain evidence="4">LMG 26383,CCUG 61248,R- 45681</strain>
    </source>
</reference>
<dbReference type="PANTHER" id="PTHR43249">
    <property type="entry name" value="UDP-N-ACETYL-2-AMINO-2-DEOXY-D-GLUCURONATE OXIDASE"/>
    <property type="match status" value="1"/>
</dbReference>
<feature type="domain" description="GFO/IDH/MocA-like oxidoreductase" evidence="2">
    <location>
        <begin position="130"/>
        <end position="234"/>
    </location>
</feature>
<dbReference type="Gene3D" id="3.40.50.720">
    <property type="entry name" value="NAD(P)-binding Rossmann-like Domain"/>
    <property type="match status" value="1"/>
</dbReference>
<dbReference type="EMBL" id="FOAN01000006">
    <property type="protein sequence ID" value="SEL97306.1"/>
    <property type="molecule type" value="Genomic_DNA"/>
</dbReference>
<dbReference type="OrthoDB" id="9792935at2"/>
<dbReference type="Proteomes" id="UP000199664">
    <property type="component" value="Unassembled WGS sequence"/>
</dbReference>
<evidence type="ECO:0000259" key="1">
    <source>
        <dbReference type="Pfam" id="PF01408"/>
    </source>
</evidence>
<keyword evidence="4" id="KW-1185">Reference proteome</keyword>
<dbReference type="InterPro" id="IPR055170">
    <property type="entry name" value="GFO_IDH_MocA-like_dom"/>
</dbReference>
<dbReference type="SUPFAM" id="SSF55347">
    <property type="entry name" value="Glyceraldehyde-3-phosphate dehydrogenase-like, C-terminal domain"/>
    <property type="match status" value="1"/>
</dbReference>
<organism evidence="3 4">
    <name type="scientific">Bosea lupini</name>
    <dbReference type="NCBI Taxonomy" id="1036779"/>
    <lineage>
        <taxon>Bacteria</taxon>
        <taxon>Pseudomonadati</taxon>
        <taxon>Pseudomonadota</taxon>
        <taxon>Alphaproteobacteria</taxon>
        <taxon>Hyphomicrobiales</taxon>
        <taxon>Boseaceae</taxon>
        <taxon>Bosea</taxon>
    </lineage>
</organism>
<gene>
    <name evidence="3" type="ORF">SAMN04515666_106310</name>
</gene>
<dbReference type="Pfam" id="PF22725">
    <property type="entry name" value="GFO_IDH_MocA_C3"/>
    <property type="match status" value="1"/>
</dbReference>
<dbReference type="STRING" id="1036779.SAMN04515666_106310"/>